<keyword evidence="8" id="KW-1185">Reference proteome</keyword>
<evidence type="ECO:0000313" key="7">
    <source>
        <dbReference type="EMBL" id="ABL66061.1"/>
    </source>
</evidence>
<dbReference type="GO" id="GO:0051607">
    <property type="term" value="P:defense response to virus"/>
    <property type="evidence" value="ECO:0007669"/>
    <property type="project" value="UniProtKB-KW"/>
</dbReference>
<dbReference type="KEGG" id="cph:Cpha266_2049"/>
<dbReference type="Pfam" id="PF03750">
    <property type="entry name" value="Csm2_III-A"/>
    <property type="match status" value="1"/>
</dbReference>
<sequence length="158" mass="18466">MGYDFTEIYQINKQFDVDVHQIVSRIEGFGSFSSISEYELENLPKYAAVIAKAMKEKKKPVTPTQLRRFYTYVKSIDLANKQTKEDEQNFKDKYKLKFILPKIAGSSECESLEDLYKVLNACVNGDKIITVKDLRLFMEFFEAILDYHSTFKTQKKDN</sequence>
<proteinExistence type="inferred from homology"/>
<keyword evidence="5" id="KW-0051">Antiviral defense</keyword>
<dbReference type="RefSeq" id="WP_011745863.1">
    <property type="nucleotide sequence ID" value="NC_008639.1"/>
</dbReference>
<dbReference type="GO" id="GO:0003723">
    <property type="term" value="F:RNA binding"/>
    <property type="evidence" value="ECO:0007669"/>
    <property type="project" value="UniProtKB-KW"/>
</dbReference>
<dbReference type="NCBIfam" id="TIGR01870">
    <property type="entry name" value="cas_TM1810_Csm2"/>
    <property type="match status" value="1"/>
</dbReference>
<accession>A1BI34</accession>
<dbReference type="OrthoDB" id="964629at2"/>
<evidence type="ECO:0000256" key="4">
    <source>
        <dbReference type="ARBA" id="ARBA00022884"/>
    </source>
</evidence>
<dbReference type="HOGENOM" id="CLU_1674784_0_0_10"/>
<comment type="function">
    <text evidence="1">This subunit may be involved in monitoring complementarity of crRNA and target RNA.</text>
</comment>
<name>A1BI34_CHLPD</name>
<gene>
    <name evidence="7" type="ordered locus">Cpha266_2049</name>
</gene>
<dbReference type="AlphaFoldDB" id="A1BI34"/>
<evidence type="ECO:0000256" key="6">
    <source>
        <dbReference type="ARBA" id="ARBA00031723"/>
    </source>
</evidence>
<evidence type="ECO:0000256" key="1">
    <source>
        <dbReference type="ARBA" id="ARBA00003640"/>
    </source>
</evidence>
<dbReference type="eggNOG" id="COG1421">
    <property type="taxonomic scope" value="Bacteria"/>
</dbReference>
<comment type="similarity">
    <text evidence="2">Belongs to the CRISPR-associated Csm2 family.</text>
</comment>
<dbReference type="InterPro" id="IPR010149">
    <property type="entry name" value="CRISPR-assoc_prot_Csm2_III-A"/>
</dbReference>
<evidence type="ECO:0000313" key="8">
    <source>
        <dbReference type="Proteomes" id="UP000008701"/>
    </source>
</evidence>
<keyword evidence="4" id="KW-0694">RNA-binding</keyword>
<evidence type="ECO:0000256" key="2">
    <source>
        <dbReference type="ARBA" id="ARBA00006896"/>
    </source>
</evidence>
<dbReference type="EMBL" id="CP000492">
    <property type="protein sequence ID" value="ABL66061.1"/>
    <property type="molecule type" value="Genomic_DNA"/>
</dbReference>
<dbReference type="STRING" id="290317.Cpha266_2049"/>
<evidence type="ECO:0000256" key="5">
    <source>
        <dbReference type="ARBA" id="ARBA00023118"/>
    </source>
</evidence>
<reference evidence="7 8" key="1">
    <citation type="submission" date="2006-12" db="EMBL/GenBank/DDBJ databases">
        <title>Complete sequence of Chlorobium phaeobacteroides DSM 266.</title>
        <authorList>
            <consortium name="US DOE Joint Genome Institute"/>
            <person name="Copeland A."/>
            <person name="Lucas S."/>
            <person name="Lapidus A."/>
            <person name="Barry K."/>
            <person name="Detter J.C."/>
            <person name="Glavina del Rio T."/>
            <person name="Hammon N."/>
            <person name="Israni S."/>
            <person name="Pitluck S."/>
            <person name="Goltsman E."/>
            <person name="Schmutz J."/>
            <person name="Larimer F."/>
            <person name="Land M."/>
            <person name="Hauser L."/>
            <person name="Mikhailova N."/>
            <person name="Li T."/>
            <person name="Overmann J."/>
            <person name="Bryant D.A."/>
            <person name="Richardson P."/>
        </authorList>
    </citation>
    <scope>NUCLEOTIDE SEQUENCE [LARGE SCALE GENOMIC DNA]</scope>
    <source>
        <strain evidence="7 8">DSM 266</strain>
    </source>
</reference>
<protein>
    <recommendedName>
        <fullName evidence="3">CRISPR system Cms protein Csm2</fullName>
    </recommendedName>
    <alternativeName>
        <fullName evidence="6">CRISPR type III A-associated protein Csm2</fullName>
    </alternativeName>
</protein>
<dbReference type="Proteomes" id="UP000008701">
    <property type="component" value="Chromosome"/>
</dbReference>
<organism evidence="7 8">
    <name type="scientific">Chlorobium phaeobacteroides (strain DSM 266 / SMG 266 / 2430)</name>
    <dbReference type="NCBI Taxonomy" id="290317"/>
    <lineage>
        <taxon>Bacteria</taxon>
        <taxon>Pseudomonadati</taxon>
        <taxon>Chlorobiota</taxon>
        <taxon>Chlorobiia</taxon>
        <taxon>Chlorobiales</taxon>
        <taxon>Chlorobiaceae</taxon>
        <taxon>Chlorobium/Pelodictyon group</taxon>
        <taxon>Chlorobium</taxon>
    </lineage>
</organism>
<evidence type="ECO:0000256" key="3">
    <source>
        <dbReference type="ARBA" id="ARBA00016118"/>
    </source>
</evidence>